<dbReference type="GO" id="GO:0008757">
    <property type="term" value="F:S-adenosylmethionine-dependent methyltransferase activity"/>
    <property type="evidence" value="ECO:0007669"/>
    <property type="project" value="TreeGrafter"/>
</dbReference>
<dbReference type="GO" id="GO:0008171">
    <property type="term" value="F:O-methyltransferase activity"/>
    <property type="evidence" value="ECO:0007669"/>
    <property type="project" value="InterPro"/>
</dbReference>
<proteinExistence type="predicted"/>
<accession>A0A421NXK8</accession>
<keyword evidence="2 4" id="KW-0808">Transferase</keyword>
<dbReference type="InterPro" id="IPR029063">
    <property type="entry name" value="SAM-dependent_MTases_sf"/>
</dbReference>
<dbReference type="InterPro" id="IPR050362">
    <property type="entry name" value="Cation-dep_OMT"/>
</dbReference>
<reference evidence="5" key="1">
    <citation type="submission" date="2016-11" db="EMBL/GenBank/DDBJ databases">
        <title>Genome sequence of Candidatus Phytoplasma solani strain SA-1.</title>
        <authorList>
            <person name="Haryono M."/>
            <person name="Samarzija I."/>
            <person name="Seruga Music M."/>
            <person name="Hogenhout S."/>
            <person name="Kuo C.-H."/>
        </authorList>
    </citation>
    <scope>NUCLEOTIDE SEQUENCE [LARGE SCALE GENOMIC DNA]</scope>
    <source>
        <strain evidence="5">SA-1</strain>
    </source>
</reference>
<protein>
    <submittedName>
        <fullName evidence="4">SAM-dependent methyltransferase</fullName>
    </submittedName>
</protein>
<dbReference type="SUPFAM" id="SSF53335">
    <property type="entry name" value="S-adenosyl-L-methionine-dependent methyltransferases"/>
    <property type="match status" value="1"/>
</dbReference>
<dbReference type="STRING" id="69896.S284_03380"/>
<dbReference type="Pfam" id="PF01596">
    <property type="entry name" value="Methyltransf_3"/>
    <property type="match status" value="1"/>
</dbReference>
<dbReference type="KEGG" id="psol:S284_03380"/>
<keyword evidence="3" id="KW-0949">S-adenosyl-L-methionine</keyword>
<gene>
    <name evidence="4" type="primary">smtA</name>
    <name evidence="4" type="ORF">PSSA1_v1c3440</name>
</gene>
<keyword evidence="5" id="KW-1185">Reference proteome</keyword>
<evidence type="ECO:0000313" key="5">
    <source>
        <dbReference type="Proteomes" id="UP000283896"/>
    </source>
</evidence>
<dbReference type="InterPro" id="IPR002935">
    <property type="entry name" value="SAM_O-MeTrfase"/>
</dbReference>
<comment type="caution">
    <text evidence="4">The sequence shown here is derived from an EMBL/GenBank/DDBJ whole genome shotgun (WGS) entry which is preliminary data.</text>
</comment>
<evidence type="ECO:0000256" key="2">
    <source>
        <dbReference type="ARBA" id="ARBA00022679"/>
    </source>
</evidence>
<dbReference type="RefSeq" id="WP_023161460.1">
    <property type="nucleotide sequence ID" value="NC_022588.1"/>
</dbReference>
<evidence type="ECO:0000313" key="4">
    <source>
        <dbReference type="EMBL" id="RMI88746.1"/>
    </source>
</evidence>
<dbReference type="PANTHER" id="PTHR10509">
    <property type="entry name" value="O-METHYLTRANSFERASE-RELATED"/>
    <property type="match status" value="1"/>
</dbReference>
<organism evidence="4 5">
    <name type="scientific">Candidatus Phytoplasma solani</name>
    <dbReference type="NCBI Taxonomy" id="69896"/>
    <lineage>
        <taxon>Bacteria</taxon>
        <taxon>Bacillati</taxon>
        <taxon>Mycoplasmatota</taxon>
        <taxon>Mollicutes</taxon>
        <taxon>Acholeplasmatales</taxon>
        <taxon>Acholeplasmataceae</taxon>
        <taxon>Candidatus Phytoplasma</taxon>
        <taxon>16SrXII (Stolbur group)</taxon>
    </lineage>
</organism>
<dbReference type="GO" id="GO:0032259">
    <property type="term" value="P:methylation"/>
    <property type="evidence" value="ECO:0007669"/>
    <property type="project" value="UniProtKB-KW"/>
</dbReference>
<sequence length="198" mass="23103">MFNKKIYLKKLKTYAQKHKVPIIQDDSLSFLLQQIPQNKIHKILEIGTAIGYSALAMSFDNTEIDTLERDYFNYHLAKNFLKPTPFKINVVWAEALIYPLTHLKTYDLIFIDAAKGQYQKLFAKFCQLLNPQGIIICDNIHLSCFQKNQSYNKPKGVFKKMHDFEIFLQNHSDFKTIFQNIGDGLSVSYKITDNKKQL</sequence>
<dbReference type="OrthoDB" id="9799672at2"/>
<keyword evidence="1 4" id="KW-0489">Methyltransferase</keyword>
<dbReference type="PANTHER" id="PTHR10509:SF14">
    <property type="entry name" value="CAFFEOYL-COA O-METHYLTRANSFERASE 3-RELATED"/>
    <property type="match status" value="1"/>
</dbReference>
<dbReference type="AlphaFoldDB" id="A0A421NXK8"/>
<evidence type="ECO:0000256" key="3">
    <source>
        <dbReference type="ARBA" id="ARBA00022691"/>
    </source>
</evidence>
<name>A0A421NXK8_9MOLU</name>
<dbReference type="Proteomes" id="UP000283896">
    <property type="component" value="Unassembled WGS sequence"/>
</dbReference>
<dbReference type="Gene3D" id="3.40.50.150">
    <property type="entry name" value="Vaccinia Virus protein VP39"/>
    <property type="match status" value="1"/>
</dbReference>
<dbReference type="EMBL" id="MPBG01000004">
    <property type="protein sequence ID" value="RMI88746.1"/>
    <property type="molecule type" value="Genomic_DNA"/>
</dbReference>
<evidence type="ECO:0000256" key="1">
    <source>
        <dbReference type="ARBA" id="ARBA00022603"/>
    </source>
</evidence>